<feature type="domain" description="Lipoyl-binding" evidence="9">
    <location>
        <begin position="530"/>
        <end position="608"/>
    </location>
</feature>
<comment type="cofactor">
    <cofactor evidence="1">
        <name>biotin</name>
        <dbReference type="ChEBI" id="CHEBI:57586"/>
    </cofactor>
</comment>
<dbReference type="InterPro" id="IPR011054">
    <property type="entry name" value="Rudment_hybrid_motif"/>
</dbReference>
<dbReference type="PROSITE" id="PS50975">
    <property type="entry name" value="ATP_GRASP"/>
    <property type="match status" value="1"/>
</dbReference>
<evidence type="ECO:0000256" key="3">
    <source>
        <dbReference type="ARBA" id="ARBA00022598"/>
    </source>
</evidence>
<evidence type="ECO:0000256" key="2">
    <source>
        <dbReference type="ARBA" id="ARBA00013263"/>
    </source>
</evidence>
<protein>
    <recommendedName>
        <fullName evidence="2">biotin carboxylase</fullName>
        <ecNumber evidence="2">6.3.4.14</ecNumber>
    </recommendedName>
</protein>
<evidence type="ECO:0000256" key="1">
    <source>
        <dbReference type="ARBA" id="ARBA00001953"/>
    </source>
</evidence>
<evidence type="ECO:0000259" key="9">
    <source>
        <dbReference type="PROSITE" id="PS50968"/>
    </source>
</evidence>
<evidence type="ECO:0000313" key="12">
    <source>
        <dbReference type="EMBL" id="GAA2128411.1"/>
    </source>
</evidence>
<dbReference type="PROSITE" id="PS50979">
    <property type="entry name" value="BC"/>
    <property type="match status" value="1"/>
</dbReference>
<dbReference type="InterPro" id="IPR011053">
    <property type="entry name" value="Single_hybrid_motif"/>
</dbReference>
<dbReference type="PANTHER" id="PTHR18866:SF33">
    <property type="entry name" value="METHYLCROTONOYL-COA CARBOXYLASE SUBUNIT ALPHA, MITOCHONDRIAL-RELATED"/>
    <property type="match status" value="1"/>
</dbReference>
<dbReference type="Gene3D" id="2.40.50.100">
    <property type="match status" value="1"/>
</dbReference>
<dbReference type="InterPro" id="IPR005482">
    <property type="entry name" value="Biotin_COase_C"/>
</dbReference>
<dbReference type="SUPFAM" id="SSF51230">
    <property type="entry name" value="Single hybrid motif"/>
    <property type="match status" value="1"/>
</dbReference>
<dbReference type="PROSITE" id="PS00867">
    <property type="entry name" value="CPSASE_2"/>
    <property type="match status" value="1"/>
</dbReference>
<dbReference type="Pfam" id="PF02786">
    <property type="entry name" value="CPSase_L_D2"/>
    <property type="match status" value="1"/>
</dbReference>
<dbReference type="InterPro" id="IPR013815">
    <property type="entry name" value="ATP_grasp_subdomain_1"/>
</dbReference>
<dbReference type="SUPFAM" id="SSF56059">
    <property type="entry name" value="Glutathione synthetase ATP-binding domain-like"/>
    <property type="match status" value="1"/>
</dbReference>
<keyword evidence="6" id="KW-0092">Biotin</keyword>
<dbReference type="Gene3D" id="3.30.470.20">
    <property type="entry name" value="ATP-grasp fold, B domain"/>
    <property type="match status" value="1"/>
</dbReference>
<dbReference type="InterPro" id="IPR011761">
    <property type="entry name" value="ATP-grasp"/>
</dbReference>
<dbReference type="PANTHER" id="PTHR18866">
    <property type="entry name" value="CARBOXYLASE:PYRUVATE/ACETYL-COA/PROPIONYL-COA CARBOXYLASE"/>
    <property type="match status" value="1"/>
</dbReference>
<comment type="caution">
    <text evidence="12">The sequence shown here is derived from an EMBL/GenBank/DDBJ whole genome shotgun (WGS) entry which is preliminary data.</text>
</comment>
<feature type="region of interest" description="Disordered" evidence="8">
    <location>
        <begin position="516"/>
        <end position="541"/>
    </location>
</feature>
<evidence type="ECO:0000256" key="5">
    <source>
        <dbReference type="ARBA" id="ARBA00022840"/>
    </source>
</evidence>
<dbReference type="SUPFAM" id="SSF51246">
    <property type="entry name" value="Rudiment single hybrid motif"/>
    <property type="match status" value="1"/>
</dbReference>
<reference evidence="12 13" key="1">
    <citation type="journal article" date="2019" name="Int. J. Syst. Evol. Microbiol.">
        <title>The Global Catalogue of Microorganisms (GCM) 10K type strain sequencing project: providing services to taxonomists for standard genome sequencing and annotation.</title>
        <authorList>
            <consortium name="The Broad Institute Genomics Platform"/>
            <consortium name="The Broad Institute Genome Sequencing Center for Infectious Disease"/>
            <person name="Wu L."/>
            <person name="Ma J."/>
        </authorList>
    </citation>
    <scope>NUCLEOTIDE SEQUENCE [LARGE SCALE GENOMIC DNA]</scope>
    <source>
        <strain evidence="12 13">JCM 16021</strain>
    </source>
</reference>
<accession>A0ABN2YK76</accession>
<evidence type="ECO:0000259" key="10">
    <source>
        <dbReference type="PROSITE" id="PS50975"/>
    </source>
</evidence>
<dbReference type="InterPro" id="IPR016185">
    <property type="entry name" value="PreATP-grasp_dom_sf"/>
</dbReference>
<dbReference type="EMBL" id="BAAAQQ010000013">
    <property type="protein sequence ID" value="GAA2128411.1"/>
    <property type="molecule type" value="Genomic_DNA"/>
</dbReference>
<proteinExistence type="predicted"/>
<sequence length="609" mass="63878">MSGVSDAPSTSHRSTALQKVLIANRGEIAVRVVRACKDAGIASVAVYADPDRDAQFVRLADEAYSLGGATPAESYLDIAKIIAVAKEAQADSVHPGYGFLAENADFAQAVLDAGLIWIGPPPAAIEALGDKAKAKHIAQKANAPLAPGTKDPVQDADEVVAFAQANGLPVAIKAVFGGGGRGLKVARTLEEIPEQYESAVREAVGAFGRGECLVEKFLDRPRHVETQCLADRHGNVVVVSTRDCSLQRRHQKLVEEAPAPFLTDEQLDQLYSSSKAILREAGYVGAGTCEFLVGRDGTISFLEVNTRLQVEHPVSEEVTGIDLVREMFRIAAGEELGYDDPEIRGHSIEFRINAEDGGRNFMPAPGTLTKWEPPSGPGVRVDGGYVAGETIPGAFDSLIAKLIVTGRDRTQALERSRRALAEFGVDGMPTVIPFHAAVVDDPAYVGASNPSGEGSFDVYTTWIETDFDNQIQPYAGPDGSAGDEGEPEERQKVTVEVGGRRLEVVIPGGLGGLASGAPAAGAKKPKRKAGGKAGAAASGDAVTSPMQGTIVKIAVSEGDTLEEGAVIVVMEAMKMEQPLKAHKAGTVTGLTAEIGATVSNGAVICELKD</sequence>
<dbReference type="PROSITE" id="PS50968">
    <property type="entry name" value="BIOTINYL_LIPOYL"/>
    <property type="match status" value="1"/>
</dbReference>
<evidence type="ECO:0000259" key="11">
    <source>
        <dbReference type="PROSITE" id="PS50979"/>
    </source>
</evidence>
<keyword evidence="5 7" id="KW-0067">ATP-binding</keyword>
<keyword evidence="3" id="KW-0436">Ligase</keyword>
<keyword evidence="13" id="KW-1185">Reference proteome</keyword>
<dbReference type="InterPro" id="IPR050856">
    <property type="entry name" value="Biotin_carboxylase_complex"/>
</dbReference>
<gene>
    <name evidence="12" type="ORF">GCM10009843_28770</name>
</gene>
<evidence type="ECO:0000256" key="8">
    <source>
        <dbReference type="SAM" id="MobiDB-lite"/>
    </source>
</evidence>
<organism evidence="12 13">
    <name type="scientific">Nocardioides bigeumensis</name>
    <dbReference type="NCBI Taxonomy" id="433657"/>
    <lineage>
        <taxon>Bacteria</taxon>
        <taxon>Bacillati</taxon>
        <taxon>Actinomycetota</taxon>
        <taxon>Actinomycetes</taxon>
        <taxon>Propionibacteriales</taxon>
        <taxon>Nocardioidaceae</taxon>
        <taxon>Nocardioides</taxon>
    </lineage>
</organism>
<dbReference type="Pfam" id="PF00289">
    <property type="entry name" value="Biotin_carb_N"/>
    <property type="match status" value="1"/>
</dbReference>
<dbReference type="InterPro" id="IPR005479">
    <property type="entry name" value="CPAse_ATP-bd"/>
</dbReference>
<dbReference type="Proteomes" id="UP001500575">
    <property type="component" value="Unassembled WGS sequence"/>
</dbReference>
<evidence type="ECO:0000256" key="4">
    <source>
        <dbReference type="ARBA" id="ARBA00022741"/>
    </source>
</evidence>
<name>A0ABN2YK76_9ACTN</name>
<dbReference type="EC" id="6.3.4.14" evidence="2"/>
<dbReference type="CDD" id="cd06850">
    <property type="entry name" value="biotinyl_domain"/>
    <property type="match status" value="1"/>
</dbReference>
<evidence type="ECO:0000256" key="6">
    <source>
        <dbReference type="ARBA" id="ARBA00023267"/>
    </source>
</evidence>
<dbReference type="Pfam" id="PF02785">
    <property type="entry name" value="Biotin_carb_C"/>
    <property type="match status" value="1"/>
</dbReference>
<dbReference type="Gene3D" id="3.30.1490.20">
    <property type="entry name" value="ATP-grasp fold, A domain"/>
    <property type="match status" value="1"/>
</dbReference>
<dbReference type="InterPro" id="IPR005481">
    <property type="entry name" value="BC-like_N"/>
</dbReference>
<feature type="domain" description="Biotin carboxylation" evidence="11">
    <location>
        <begin position="16"/>
        <end position="459"/>
    </location>
</feature>
<dbReference type="Pfam" id="PF00364">
    <property type="entry name" value="Biotin_lipoyl"/>
    <property type="match status" value="1"/>
</dbReference>
<dbReference type="SUPFAM" id="SSF52440">
    <property type="entry name" value="PreATP-grasp domain"/>
    <property type="match status" value="1"/>
</dbReference>
<dbReference type="InterPro" id="IPR011764">
    <property type="entry name" value="Biotin_carboxylation_dom"/>
</dbReference>
<keyword evidence="4 7" id="KW-0547">Nucleotide-binding</keyword>
<evidence type="ECO:0000313" key="13">
    <source>
        <dbReference type="Proteomes" id="UP001500575"/>
    </source>
</evidence>
<evidence type="ECO:0000256" key="7">
    <source>
        <dbReference type="PROSITE-ProRule" id="PRU00409"/>
    </source>
</evidence>
<dbReference type="SMART" id="SM00878">
    <property type="entry name" value="Biotin_carb_C"/>
    <property type="match status" value="1"/>
</dbReference>
<dbReference type="Gene3D" id="3.40.50.20">
    <property type="match status" value="1"/>
</dbReference>
<feature type="domain" description="ATP-grasp" evidence="10">
    <location>
        <begin position="135"/>
        <end position="332"/>
    </location>
</feature>
<dbReference type="InterPro" id="IPR000089">
    <property type="entry name" value="Biotin_lipoyl"/>
</dbReference>